<dbReference type="Gene3D" id="3.90.190.20">
    <property type="entry name" value="Mur ligase, C-terminal domain"/>
    <property type="match status" value="1"/>
</dbReference>
<sequence>MKFVVEERELAELLHTLPPGSWDSTRSSLGQRAMINLITPDSRECGPGAMFIAISGTRLDGASYITSALCAGAACVVAETEHPEVQDVPVVIVSSCREFLSLVSQAFFNFPARRMKMIGITGTSGKTSTAYMIRRLLQGLDIASVMIGTTGYVMPDGEFFPPDALPATTPEAFALNWYLDHAVHQGARVAVLEVSSFALAFGRVHGMRFDCGVFTNFSQDHMGYHGTMDAYLAAKLRLFTSLDENSVAILNADDPSFASFRDAAGRSQVRTFSLERAADLRGDHVVSKMGRTTFQVLARNGTSFDVELSIGPAFQASNCLAAISSVDAIEPTCDLGKAVQCLAATLYVPGRYERIDCGQPFEVVVDYAHTPEEFSALFSAVRPTVRGDLLAVFGSVGADDREKRPIMARLAEDACRWSFVTVEDPRHEDASVAVHDIEDGFTTDHFTVIEDRRQAIRSAIAVARPGDMVLVLGRGHETVMYYEHEDVVFDDREEARLALRDHGYVCDADGPQSQEGRR</sequence>
<gene>
    <name evidence="7" type="primary">murE</name>
    <name evidence="12" type="ORF">SMC7_04240</name>
</gene>
<dbReference type="GO" id="GO:0051301">
    <property type="term" value="P:cell division"/>
    <property type="evidence" value="ECO:0007669"/>
    <property type="project" value="UniProtKB-KW"/>
</dbReference>
<dbReference type="InterPro" id="IPR005761">
    <property type="entry name" value="UDP-N-AcMur-Glu-dNH2Pim_ligase"/>
</dbReference>
<dbReference type="GO" id="GO:0071555">
    <property type="term" value="P:cell wall organization"/>
    <property type="evidence" value="ECO:0007669"/>
    <property type="project" value="UniProtKB-KW"/>
</dbReference>
<feature type="domain" description="Mur ligase N-terminal catalytic" evidence="9">
    <location>
        <begin position="35"/>
        <end position="106"/>
    </location>
</feature>
<keyword evidence="7 12" id="KW-0436">Ligase</keyword>
<evidence type="ECO:0000256" key="5">
    <source>
        <dbReference type="ARBA" id="ARBA00023306"/>
    </source>
</evidence>
<evidence type="ECO:0000259" key="10">
    <source>
        <dbReference type="Pfam" id="PF02875"/>
    </source>
</evidence>
<dbReference type="GO" id="GO:0016881">
    <property type="term" value="F:acid-amino acid ligase activity"/>
    <property type="evidence" value="ECO:0007669"/>
    <property type="project" value="UniProtKB-UniRule"/>
</dbReference>
<evidence type="ECO:0000259" key="9">
    <source>
        <dbReference type="Pfam" id="PF01225"/>
    </source>
</evidence>
<evidence type="ECO:0000256" key="2">
    <source>
        <dbReference type="ARBA" id="ARBA00022618"/>
    </source>
</evidence>
<comment type="pathway">
    <text evidence="7 8">Cell wall biogenesis; peptidoglycan biosynthesis.</text>
</comment>
<dbReference type="Proteomes" id="UP000266328">
    <property type="component" value="Unassembled WGS sequence"/>
</dbReference>
<dbReference type="AlphaFoldDB" id="A0A398D3S5"/>
<feature type="modified residue" description="N6-carboxylysine" evidence="7">
    <location>
        <position position="235"/>
    </location>
</feature>
<keyword evidence="3 7" id="KW-0133">Cell shape</keyword>
<dbReference type="NCBIfam" id="NF001126">
    <property type="entry name" value="PRK00139.1-4"/>
    <property type="match status" value="1"/>
</dbReference>
<keyword evidence="5 7" id="KW-0131">Cell cycle</keyword>
<evidence type="ECO:0000256" key="6">
    <source>
        <dbReference type="ARBA" id="ARBA00023316"/>
    </source>
</evidence>
<feature type="domain" description="Mur ligase C-terminal" evidence="10">
    <location>
        <begin position="350"/>
        <end position="475"/>
    </location>
</feature>
<evidence type="ECO:0000256" key="1">
    <source>
        <dbReference type="ARBA" id="ARBA00005898"/>
    </source>
</evidence>
<keyword evidence="6 7" id="KW-0961">Cell wall biogenesis/degradation</keyword>
<dbReference type="GO" id="GO:0005524">
    <property type="term" value="F:ATP binding"/>
    <property type="evidence" value="ECO:0007669"/>
    <property type="project" value="UniProtKB-UniRule"/>
</dbReference>
<dbReference type="NCBIfam" id="TIGR01085">
    <property type="entry name" value="murE"/>
    <property type="match status" value="1"/>
</dbReference>
<dbReference type="Pfam" id="PF01225">
    <property type="entry name" value="Mur_ligase"/>
    <property type="match status" value="1"/>
</dbReference>
<keyword evidence="7" id="KW-0067">ATP-binding</keyword>
<comment type="PTM">
    <text evidence="7">Carboxylation is probably crucial for Mg(2+) binding and, consequently, for the gamma-phosphate positioning of ATP.</text>
</comment>
<dbReference type="Pfam" id="PF08245">
    <property type="entry name" value="Mur_ligase_M"/>
    <property type="match status" value="1"/>
</dbReference>
<keyword evidence="4 7" id="KW-0573">Peptidoglycan synthesis</keyword>
<evidence type="ECO:0000259" key="11">
    <source>
        <dbReference type="Pfam" id="PF08245"/>
    </source>
</evidence>
<feature type="binding site" evidence="7">
    <location>
        <position position="42"/>
    </location>
    <ligand>
        <name>UDP-N-acetyl-alpha-D-muramoyl-L-alanyl-D-glutamate</name>
        <dbReference type="ChEBI" id="CHEBI:83900"/>
    </ligand>
</feature>
<dbReference type="Gene3D" id="3.40.1390.10">
    <property type="entry name" value="MurE/MurF, N-terminal domain"/>
    <property type="match status" value="1"/>
</dbReference>
<evidence type="ECO:0000256" key="8">
    <source>
        <dbReference type="RuleBase" id="RU004135"/>
    </source>
</evidence>
<comment type="similarity">
    <text evidence="1 7">Belongs to the MurCDEF family. MurE subfamily.</text>
</comment>
<dbReference type="PANTHER" id="PTHR23135:SF4">
    <property type="entry name" value="UDP-N-ACETYLMURAMOYL-L-ALANYL-D-GLUTAMATE--2,6-DIAMINOPIMELATE LIGASE MURE HOMOLOG, CHLOROPLASTIC"/>
    <property type="match status" value="1"/>
</dbReference>
<dbReference type="InterPro" id="IPR036565">
    <property type="entry name" value="Mur-like_cat_sf"/>
</dbReference>
<comment type="function">
    <text evidence="7">Catalyzes the addition of an amino acid to the nucleotide precursor UDP-N-acetylmuramoyl-L-alanyl-D-glutamate (UMAG) in the biosynthesis of bacterial cell-wall peptidoglycan.</text>
</comment>
<dbReference type="GO" id="GO:0008360">
    <property type="term" value="P:regulation of cell shape"/>
    <property type="evidence" value="ECO:0007669"/>
    <property type="project" value="UniProtKB-KW"/>
</dbReference>
<accession>A0A398D3S5</accession>
<dbReference type="OrthoDB" id="9800958at2"/>
<dbReference type="Pfam" id="PF02875">
    <property type="entry name" value="Mur_ligase_C"/>
    <property type="match status" value="1"/>
</dbReference>
<dbReference type="InterPro" id="IPR000713">
    <property type="entry name" value="Mur_ligase_N"/>
</dbReference>
<comment type="caution">
    <text evidence="7">Lacks conserved residue(s) required for the propagation of feature annotation.</text>
</comment>
<keyword evidence="13" id="KW-1185">Reference proteome</keyword>
<dbReference type="SUPFAM" id="SSF53623">
    <property type="entry name" value="MurD-like peptide ligases, catalytic domain"/>
    <property type="match status" value="1"/>
</dbReference>
<dbReference type="SUPFAM" id="SSF53244">
    <property type="entry name" value="MurD-like peptide ligases, peptide-binding domain"/>
    <property type="match status" value="1"/>
</dbReference>
<feature type="binding site" evidence="7">
    <location>
        <begin position="122"/>
        <end position="128"/>
    </location>
    <ligand>
        <name>ATP</name>
        <dbReference type="ChEBI" id="CHEBI:30616"/>
    </ligand>
</feature>
<evidence type="ECO:0000313" key="12">
    <source>
        <dbReference type="EMBL" id="RIE06121.1"/>
    </source>
</evidence>
<name>A0A398D3S5_9BACT</name>
<feature type="binding site" evidence="7">
    <location>
        <begin position="168"/>
        <end position="169"/>
    </location>
    <ligand>
        <name>UDP-N-acetyl-alpha-D-muramoyl-L-alanyl-D-glutamate</name>
        <dbReference type="ChEBI" id="CHEBI:83900"/>
    </ligand>
</feature>
<keyword evidence="2 7" id="KW-0132">Cell division</keyword>
<feature type="domain" description="Mur ligase central" evidence="11">
    <location>
        <begin position="120"/>
        <end position="324"/>
    </location>
</feature>
<dbReference type="GO" id="GO:0005737">
    <property type="term" value="C:cytoplasm"/>
    <property type="evidence" value="ECO:0007669"/>
    <property type="project" value="UniProtKB-SubCell"/>
</dbReference>
<dbReference type="HAMAP" id="MF_00208">
    <property type="entry name" value="MurE"/>
    <property type="match status" value="1"/>
</dbReference>
<comment type="caution">
    <text evidence="12">The sequence shown here is derived from an EMBL/GenBank/DDBJ whole genome shotgun (WGS) entry which is preliminary data.</text>
</comment>
<keyword evidence="7" id="KW-0460">Magnesium</keyword>
<proteinExistence type="inferred from homology"/>
<comment type="subcellular location">
    <subcellularLocation>
        <location evidence="7 8">Cytoplasm</location>
    </subcellularLocation>
</comment>
<dbReference type="InterPro" id="IPR013221">
    <property type="entry name" value="Mur_ligase_cen"/>
</dbReference>
<dbReference type="UniPathway" id="UPA00219"/>
<dbReference type="EC" id="6.3.2.-" evidence="7"/>
<evidence type="ECO:0000256" key="4">
    <source>
        <dbReference type="ARBA" id="ARBA00022984"/>
    </source>
</evidence>
<dbReference type="InterPro" id="IPR004101">
    <property type="entry name" value="Mur_ligase_C"/>
</dbReference>
<keyword evidence="7" id="KW-0963">Cytoplasm</keyword>
<dbReference type="PANTHER" id="PTHR23135">
    <property type="entry name" value="MUR LIGASE FAMILY MEMBER"/>
    <property type="match status" value="1"/>
</dbReference>
<comment type="cofactor">
    <cofactor evidence="7">
        <name>Mg(2+)</name>
        <dbReference type="ChEBI" id="CHEBI:18420"/>
    </cofactor>
</comment>
<reference evidence="12 13" key="1">
    <citation type="submission" date="2018-09" db="EMBL/GenBank/DDBJ databases">
        <title>Discovery and Ecogenomic Context for Candidatus Cryosericales, a Global Caldiserica Order Active in Thawing Permafrost.</title>
        <authorList>
            <person name="Martinez M.A."/>
            <person name="Woodcroft B.J."/>
            <person name="Ignacio Espinoza J.C."/>
            <person name="Zayed A."/>
            <person name="Singleton C.M."/>
            <person name="Boyd J."/>
            <person name="Li Y.-F."/>
            <person name="Purvine S."/>
            <person name="Maughan H."/>
            <person name="Hodgkins S.B."/>
            <person name="Anderson D."/>
            <person name="Sederholm M."/>
            <person name="Temperton B."/>
            <person name="Saleska S.R."/>
            <person name="Tyson G.W."/>
            <person name="Rich V.I."/>
        </authorList>
    </citation>
    <scope>NUCLEOTIDE SEQUENCE [LARGE SCALE GENOMIC DNA]</scope>
    <source>
        <strain evidence="12 13">SMC7</strain>
    </source>
</reference>
<evidence type="ECO:0000256" key="7">
    <source>
        <dbReference type="HAMAP-Rule" id="MF_00208"/>
    </source>
</evidence>
<dbReference type="InterPro" id="IPR036615">
    <property type="entry name" value="Mur_ligase_C_dom_sf"/>
</dbReference>
<dbReference type="RefSeq" id="WP_119089107.1">
    <property type="nucleotide sequence ID" value="NZ_QXIS01000024.1"/>
</dbReference>
<organism evidence="12 13">
    <name type="scientific">Candidatus Cryosericum terrychapinii</name>
    <dbReference type="NCBI Taxonomy" id="2290919"/>
    <lineage>
        <taxon>Bacteria</taxon>
        <taxon>Pseudomonadati</taxon>
        <taxon>Caldisericota/Cryosericota group</taxon>
        <taxon>Candidatus Cryosericota</taxon>
        <taxon>Candidatus Cryosericia</taxon>
        <taxon>Candidatus Cryosericales</taxon>
        <taxon>Candidatus Cryosericaceae</taxon>
        <taxon>Candidatus Cryosericum</taxon>
    </lineage>
</organism>
<dbReference type="EMBL" id="QXIS01000024">
    <property type="protein sequence ID" value="RIE06121.1"/>
    <property type="molecule type" value="Genomic_DNA"/>
</dbReference>
<evidence type="ECO:0000256" key="3">
    <source>
        <dbReference type="ARBA" id="ARBA00022960"/>
    </source>
</evidence>
<feature type="binding site" evidence="7">
    <location>
        <position position="203"/>
    </location>
    <ligand>
        <name>UDP-N-acetyl-alpha-D-muramoyl-L-alanyl-D-glutamate</name>
        <dbReference type="ChEBI" id="CHEBI:83900"/>
    </ligand>
</feature>
<evidence type="ECO:0000313" key="13">
    <source>
        <dbReference type="Proteomes" id="UP000266328"/>
    </source>
</evidence>
<protein>
    <recommendedName>
        <fullName evidence="7">UDP-N-acetylmuramyl-tripeptide synthetase</fullName>
        <ecNumber evidence="7">6.3.2.-</ecNumber>
    </recommendedName>
    <alternativeName>
        <fullName evidence="7">UDP-MurNAc-tripeptide synthetase</fullName>
    </alternativeName>
</protein>
<dbReference type="GO" id="GO:0000287">
    <property type="term" value="F:magnesium ion binding"/>
    <property type="evidence" value="ECO:0007669"/>
    <property type="project" value="UniProtKB-UniRule"/>
</dbReference>
<keyword evidence="7" id="KW-0547">Nucleotide-binding</keyword>
<dbReference type="GO" id="GO:0009252">
    <property type="term" value="P:peptidoglycan biosynthetic process"/>
    <property type="evidence" value="ECO:0007669"/>
    <property type="project" value="UniProtKB-UniRule"/>
</dbReference>
<feature type="binding site" evidence="7">
    <location>
        <position position="195"/>
    </location>
    <ligand>
        <name>UDP-N-acetyl-alpha-D-muramoyl-L-alanyl-D-glutamate</name>
        <dbReference type="ChEBI" id="CHEBI:83900"/>
    </ligand>
</feature>
<dbReference type="Gene3D" id="3.40.1190.10">
    <property type="entry name" value="Mur-like, catalytic domain"/>
    <property type="match status" value="1"/>
</dbReference>